<gene>
    <name evidence="1" type="ORF">EGD98_11470</name>
</gene>
<name>A0A8J8C8F1_9EURY</name>
<dbReference type="GO" id="GO:0006355">
    <property type="term" value="P:regulation of DNA-templated transcription"/>
    <property type="evidence" value="ECO:0007669"/>
    <property type="project" value="InterPro"/>
</dbReference>
<organism evidence="1 2">
    <name type="scientific">Haloarcula salinisoli</name>
    <dbReference type="NCBI Taxonomy" id="2487746"/>
    <lineage>
        <taxon>Archaea</taxon>
        <taxon>Methanobacteriati</taxon>
        <taxon>Methanobacteriota</taxon>
        <taxon>Stenosarchaea group</taxon>
        <taxon>Halobacteria</taxon>
        <taxon>Halobacteriales</taxon>
        <taxon>Haloarculaceae</taxon>
        <taxon>Haloarcula</taxon>
    </lineage>
</organism>
<dbReference type="Proteomes" id="UP000783863">
    <property type="component" value="Unassembled WGS sequence"/>
</dbReference>
<sequence>MTASDDGGDDSATTRTTIEVDRDVWRQVRSDAVAEGQNVSEKLEEVLQEYYDMD</sequence>
<evidence type="ECO:0000313" key="2">
    <source>
        <dbReference type="Proteomes" id="UP000783863"/>
    </source>
</evidence>
<dbReference type="RefSeq" id="WP_220588508.1">
    <property type="nucleotide sequence ID" value="NZ_RKLQ01000002.1"/>
</dbReference>
<protein>
    <submittedName>
        <fullName evidence="1">Ribbon-helix-helix protein, CopG family</fullName>
    </submittedName>
</protein>
<keyword evidence="2" id="KW-1185">Reference proteome</keyword>
<comment type="caution">
    <text evidence="1">The sequence shown here is derived from an EMBL/GenBank/DDBJ whole genome shotgun (WGS) entry which is preliminary data.</text>
</comment>
<reference evidence="1" key="1">
    <citation type="submission" date="2021-06" db="EMBL/GenBank/DDBJ databases">
        <title>Halomicroarcula sp. F24A a new haloarchaeum isolated from saline soil.</title>
        <authorList>
            <person name="Duran-Viseras A."/>
            <person name="Sanchez-Porro C."/>
            <person name="Ventosa A."/>
        </authorList>
    </citation>
    <scope>NUCLEOTIDE SEQUENCE</scope>
    <source>
        <strain evidence="1">F24A</strain>
    </source>
</reference>
<dbReference type="AlphaFoldDB" id="A0A8J8C8F1"/>
<dbReference type="SUPFAM" id="SSF47598">
    <property type="entry name" value="Ribbon-helix-helix"/>
    <property type="match status" value="1"/>
</dbReference>
<accession>A0A8J8C8F1</accession>
<dbReference type="InterPro" id="IPR010985">
    <property type="entry name" value="Ribbon_hlx_hlx"/>
</dbReference>
<dbReference type="EMBL" id="RKLQ01000002">
    <property type="protein sequence ID" value="MBX0304287.1"/>
    <property type="molecule type" value="Genomic_DNA"/>
</dbReference>
<evidence type="ECO:0000313" key="1">
    <source>
        <dbReference type="EMBL" id="MBX0304287.1"/>
    </source>
</evidence>
<proteinExistence type="predicted"/>